<feature type="domain" description="Ig-like" evidence="3">
    <location>
        <begin position="155"/>
        <end position="247"/>
    </location>
</feature>
<dbReference type="Ensembl" id="ENSPRET00000006046.1">
    <property type="protein sequence ID" value="ENSPREP00000005966.1"/>
    <property type="gene ID" value="ENSPREG00000004122.1"/>
</dbReference>
<evidence type="ECO:0000259" key="3">
    <source>
        <dbReference type="PROSITE" id="PS50835"/>
    </source>
</evidence>
<reference evidence="4" key="2">
    <citation type="submission" date="2025-08" db="UniProtKB">
        <authorList>
            <consortium name="Ensembl"/>
        </authorList>
    </citation>
    <scope>IDENTIFICATION</scope>
    <source>
        <strain evidence="4">Guanapo</strain>
    </source>
</reference>
<dbReference type="PANTHER" id="PTHR46484">
    <property type="entry name" value="SI:CH211-171H4.5-RELATED"/>
    <property type="match status" value="1"/>
</dbReference>
<reference evidence="4" key="3">
    <citation type="submission" date="2025-09" db="UniProtKB">
        <authorList>
            <consortium name="Ensembl"/>
        </authorList>
    </citation>
    <scope>IDENTIFICATION</scope>
    <source>
        <strain evidence="4">Guanapo</strain>
    </source>
</reference>
<dbReference type="Gene3D" id="2.60.40.10">
    <property type="entry name" value="Immunoglobulins"/>
    <property type="match status" value="2"/>
</dbReference>
<protein>
    <submittedName>
        <fullName evidence="4">Sialic acid-binding Ig-like lectin 14</fullName>
    </submittedName>
</protein>
<evidence type="ECO:0000256" key="2">
    <source>
        <dbReference type="SAM" id="SignalP"/>
    </source>
</evidence>
<evidence type="ECO:0000256" key="1">
    <source>
        <dbReference type="SAM" id="Phobius"/>
    </source>
</evidence>
<feature type="signal peptide" evidence="2">
    <location>
        <begin position="1"/>
        <end position="25"/>
    </location>
</feature>
<name>A0A3P9N8S4_POERE</name>
<keyword evidence="2" id="KW-0732">Signal</keyword>
<keyword evidence="5" id="KW-1185">Reference proteome</keyword>
<sequence length="302" mass="33878">NVIVCFLFLFCLFFSLVVLCIPALGEKWTASVVKSLEAVVGSCVVLPCSFNYPGTLLPTSRLRGIWHRIKKDEEIVYSEDNTRVLDSFKGRTNMIGKLGDKNCTLEITDVKDHDNGPFCFRIELVKTHDNKETTEKYSFVGECAQLKMRKDPPEPELFQSNTAVQGKPYSVTCSVHHTCPSHVPVFTWSRGSKDDIIHIQKPILSGIWETQSIMVFIPEENDDHTEITCTATFNGGKHFSTSHEMLTVAIGMAVIFGVICIAVMEKKTYVPQICRTYLYKVAVSAADSVRCVDLTLKLLNKI</sequence>
<keyword evidence="1" id="KW-0472">Membrane</keyword>
<dbReference type="InterPro" id="IPR007110">
    <property type="entry name" value="Ig-like_dom"/>
</dbReference>
<dbReference type="AlphaFoldDB" id="A0A3P9N8S4"/>
<reference evidence="5" key="1">
    <citation type="submission" date="2013-11" db="EMBL/GenBank/DDBJ databases">
        <title>The genomic landscape of the Guanapo guppy.</title>
        <authorList>
            <person name="Kuenstner A."/>
            <person name="Dreyer C."/>
        </authorList>
    </citation>
    <scope>NUCLEOTIDE SEQUENCE</scope>
    <source>
        <strain evidence="5">Guanapo</strain>
    </source>
</reference>
<keyword evidence="1" id="KW-1133">Transmembrane helix</keyword>
<dbReference type="GeneTree" id="ENSGT01150000286924"/>
<accession>A0A3P9N8S4</accession>
<organism evidence="4 5">
    <name type="scientific">Poecilia reticulata</name>
    <name type="common">Guppy</name>
    <name type="synonym">Acanthophacelus reticulatus</name>
    <dbReference type="NCBI Taxonomy" id="8081"/>
    <lineage>
        <taxon>Eukaryota</taxon>
        <taxon>Metazoa</taxon>
        <taxon>Chordata</taxon>
        <taxon>Craniata</taxon>
        <taxon>Vertebrata</taxon>
        <taxon>Euteleostomi</taxon>
        <taxon>Actinopterygii</taxon>
        <taxon>Neopterygii</taxon>
        <taxon>Teleostei</taxon>
        <taxon>Neoteleostei</taxon>
        <taxon>Acanthomorphata</taxon>
        <taxon>Ovalentaria</taxon>
        <taxon>Atherinomorphae</taxon>
        <taxon>Cyprinodontiformes</taxon>
        <taxon>Poeciliidae</taxon>
        <taxon>Poeciliinae</taxon>
        <taxon>Poecilia</taxon>
    </lineage>
</organism>
<dbReference type="InterPro" id="IPR036179">
    <property type="entry name" value="Ig-like_dom_sf"/>
</dbReference>
<dbReference type="SUPFAM" id="SSF48726">
    <property type="entry name" value="Immunoglobulin"/>
    <property type="match status" value="2"/>
</dbReference>
<dbReference type="PROSITE" id="PS50835">
    <property type="entry name" value="IG_LIKE"/>
    <property type="match status" value="1"/>
</dbReference>
<dbReference type="Proteomes" id="UP000242638">
    <property type="component" value="Unassembled WGS sequence"/>
</dbReference>
<dbReference type="InterPro" id="IPR013783">
    <property type="entry name" value="Ig-like_fold"/>
</dbReference>
<evidence type="ECO:0000313" key="4">
    <source>
        <dbReference type="Ensembl" id="ENSPREP00000005966.1"/>
    </source>
</evidence>
<feature type="transmembrane region" description="Helical" evidence="1">
    <location>
        <begin position="245"/>
        <end position="264"/>
    </location>
</feature>
<keyword evidence="1" id="KW-0812">Transmembrane</keyword>
<feature type="chain" id="PRO_5018155200" evidence="2">
    <location>
        <begin position="26"/>
        <end position="302"/>
    </location>
</feature>
<dbReference type="PANTHER" id="PTHR46484:SF7">
    <property type="entry name" value="MYELIN-ASSOCIATED GLYCOPROTEIN-LIKE-RELATED"/>
    <property type="match status" value="1"/>
</dbReference>
<evidence type="ECO:0000313" key="5">
    <source>
        <dbReference type="Proteomes" id="UP000242638"/>
    </source>
</evidence>
<proteinExistence type="predicted"/>